<evidence type="ECO:0000256" key="4">
    <source>
        <dbReference type="ARBA" id="ARBA00022857"/>
    </source>
</evidence>
<evidence type="ECO:0000256" key="7">
    <source>
        <dbReference type="PIRNR" id="PIRNR000232"/>
    </source>
</evidence>
<dbReference type="PANTHER" id="PTHR43821:SF1">
    <property type="entry name" value="NAD(P)H NITROREDUCTASE YDJA-RELATED"/>
    <property type="match status" value="1"/>
</dbReference>
<gene>
    <name evidence="10" type="ORF">D7Z26_04515</name>
</gene>
<comment type="similarity">
    <text evidence="1 7">Belongs to the nitroreductase family.</text>
</comment>
<feature type="binding site" evidence="8">
    <location>
        <position position="40"/>
    </location>
    <ligand>
        <name>FMN</name>
        <dbReference type="ChEBI" id="CHEBI:58210"/>
        <note>ligand shared between dimeric partners</note>
    </ligand>
</feature>
<sequence>MKSFEDIVKGRRSIGKVKDEPVPKELVEKLIEAATWAPNHFGTEPWKFFVMTGEGRRVLGQAYADIAAEGYPADLSEDERQERQVKEIAKAYRAPVVIAAVYAPTDSPRAIPAEDLAATHAAVQNLLLAVHANDLGAVWRTGDPAYHPKMKQAFGLTGNEQVVGLIYVGYPDMNAPVGKRAPAAEKIVWLEG</sequence>
<feature type="binding site" description="in other chain" evidence="8">
    <location>
        <begin position="139"/>
        <end position="141"/>
    </location>
    <ligand>
        <name>FMN</name>
        <dbReference type="ChEBI" id="CHEBI:58210"/>
        <note>ligand shared between dimeric partners</note>
    </ligand>
</feature>
<evidence type="ECO:0000259" key="9">
    <source>
        <dbReference type="Pfam" id="PF00881"/>
    </source>
</evidence>
<evidence type="ECO:0000256" key="1">
    <source>
        <dbReference type="ARBA" id="ARBA00007118"/>
    </source>
</evidence>
<reference evidence="10 11" key="1">
    <citation type="submission" date="2018-10" db="EMBL/GenBank/DDBJ databases">
        <title>Cohnella sp. M2MS4P-1, whole genome shotgun sequence.</title>
        <authorList>
            <person name="Tuo L."/>
        </authorList>
    </citation>
    <scope>NUCLEOTIDE SEQUENCE [LARGE SCALE GENOMIC DNA]</scope>
    <source>
        <strain evidence="10 11">M2MS4P-1</strain>
    </source>
</reference>
<keyword evidence="4 7" id="KW-0521">NADP</keyword>
<feature type="binding site" description="in other chain" evidence="8">
    <location>
        <begin position="11"/>
        <end position="13"/>
    </location>
    <ligand>
        <name>FMN</name>
        <dbReference type="ChEBI" id="CHEBI:58210"/>
        <note>ligand shared between dimeric partners</note>
    </ligand>
</feature>
<dbReference type="PANTHER" id="PTHR43821">
    <property type="entry name" value="NAD(P)H NITROREDUCTASE YDJA-RELATED"/>
    <property type="match status" value="1"/>
</dbReference>
<feature type="domain" description="Nitroreductase" evidence="9">
    <location>
        <begin position="8"/>
        <end position="170"/>
    </location>
</feature>
<dbReference type="InterPro" id="IPR026021">
    <property type="entry name" value="YdjA-like"/>
</dbReference>
<dbReference type="InterPro" id="IPR052530">
    <property type="entry name" value="NAD(P)H_nitroreductase"/>
</dbReference>
<dbReference type="Pfam" id="PF00881">
    <property type="entry name" value="Nitroreductase"/>
    <property type="match status" value="1"/>
</dbReference>
<dbReference type="InterPro" id="IPR029479">
    <property type="entry name" value="Nitroreductase"/>
</dbReference>
<comment type="cofactor">
    <cofactor evidence="8">
        <name>FMN</name>
        <dbReference type="ChEBI" id="CHEBI:58210"/>
    </cofactor>
    <text evidence="8">Binds 1 FMN per subunit.</text>
</comment>
<evidence type="ECO:0000256" key="2">
    <source>
        <dbReference type="ARBA" id="ARBA00022630"/>
    </source>
</evidence>
<keyword evidence="3 7" id="KW-0288">FMN</keyword>
<dbReference type="RefSeq" id="WP_120974867.1">
    <property type="nucleotide sequence ID" value="NZ_RBZM01000002.1"/>
</dbReference>
<proteinExistence type="inferred from homology"/>
<dbReference type="EC" id="1.-.-.-" evidence="7"/>
<dbReference type="PIRSF" id="PIRSF000232">
    <property type="entry name" value="YdjA"/>
    <property type="match status" value="1"/>
</dbReference>
<evidence type="ECO:0000256" key="3">
    <source>
        <dbReference type="ARBA" id="ARBA00022643"/>
    </source>
</evidence>
<name>A0A494YBD5_9BACL</name>
<comment type="caution">
    <text evidence="10">The sequence shown here is derived from an EMBL/GenBank/DDBJ whole genome shotgun (WGS) entry which is preliminary data.</text>
</comment>
<dbReference type="SUPFAM" id="SSF55469">
    <property type="entry name" value="FMN-dependent nitroreductase-like"/>
    <property type="match status" value="1"/>
</dbReference>
<evidence type="ECO:0000313" key="10">
    <source>
        <dbReference type="EMBL" id="RKP57252.1"/>
    </source>
</evidence>
<accession>A0A494YBD5</accession>
<dbReference type="OrthoDB" id="9804207at2"/>
<dbReference type="AlphaFoldDB" id="A0A494YBD5"/>
<evidence type="ECO:0000313" key="11">
    <source>
        <dbReference type="Proteomes" id="UP000282076"/>
    </source>
</evidence>
<dbReference type="Proteomes" id="UP000282076">
    <property type="component" value="Unassembled WGS sequence"/>
</dbReference>
<keyword evidence="11" id="KW-1185">Reference proteome</keyword>
<protein>
    <recommendedName>
        <fullName evidence="7">Putative NAD(P)H nitroreductase</fullName>
        <ecNumber evidence="7">1.-.-.-</ecNumber>
    </recommendedName>
</protein>
<keyword evidence="5 7" id="KW-0560">Oxidoreductase</keyword>
<evidence type="ECO:0000256" key="6">
    <source>
        <dbReference type="ARBA" id="ARBA00023027"/>
    </source>
</evidence>
<dbReference type="GO" id="GO:0016491">
    <property type="term" value="F:oxidoreductase activity"/>
    <property type="evidence" value="ECO:0007669"/>
    <property type="project" value="UniProtKB-UniRule"/>
</dbReference>
<dbReference type="CDD" id="cd02135">
    <property type="entry name" value="YdjA-like"/>
    <property type="match status" value="1"/>
</dbReference>
<evidence type="ECO:0000256" key="8">
    <source>
        <dbReference type="PIRSR" id="PIRSR000232-1"/>
    </source>
</evidence>
<evidence type="ECO:0000256" key="5">
    <source>
        <dbReference type="ARBA" id="ARBA00023002"/>
    </source>
</evidence>
<organism evidence="10 11">
    <name type="scientific">Cohnella endophytica</name>
    <dbReference type="NCBI Taxonomy" id="2419778"/>
    <lineage>
        <taxon>Bacteria</taxon>
        <taxon>Bacillati</taxon>
        <taxon>Bacillota</taxon>
        <taxon>Bacilli</taxon>
        <taxon>Bacillales</taxon>
        <taxon>Paenibacillaceae</taxon>
        <taxon>Cohnella</taxon>
    </lineage>
</organism>
<dbReference type="Gene3D" id="3.40.109.10">
    <property type="entry name" value="NADH Oxidase"/>
    <property type="match status" value="1"/>
</dbReference>
<keyword evidence="6 7" id="KW-0520">NAD</keyword>
<dbReference type="InterPro" id="IPR000415">
    <property type="entry name" value="Nitroreductase-like"/>
</dbReference>
<keyword evidence="2 7" id="KW-0285">Flavoprotein</keyword>
<dbReference type="EMBL" id="RBZM01000002">
    <property type="protein sequence ID" value="RKP57252.1"/>
    <property type="molecule type" value="Genomic_DNA"/>
</dbReference>